<name>A0ABY3BVM6_9HYPH</name>
<proteinExistence type="predicted"/>
<keyword evidence="1" id="KW-0812">Transmembrane</keyword>
<evidence type="ECO:0000313" key="2">
    <source>
        <dbReference type="EMBL" id="TRA96860.1"/>
    </source>
</evidence>
<feature type="transmembrane region" description="Helical" evidence="1">
    <location>
        <begin position="20"/>
        <end position="37"/>
    </location>
</feature>
<feature type="transmembrane region" description="Helical" evidence="1">
    <location>
        <begin position="43"/>
        <end position="61"/>
    </location>
</feature>
<evidence type="ECO:0000256" key="1">
    <source>
        <dbReference type="SAM" id="Phobius"/>
    </source>
</evidence>
<keyword evidence="1" id="KW-1133">Transmembrane helix</keyword>
<keyword evidence="3" id="KW-1185">Reference proteome</keyword>
<comment type="caution">
    <text evidence="2">The sequence shown here is derived from an EMBL/GenBank/DDBJ whole genome shotgun (WGS) entry which is preliminary data.</text>
</comment>
<protein>
    <submittedName>
        <fullName evidence="2">Uncharacterized protein</fullName>
    </submittedName>
</protein>
<dbReference type="EMBL" id="SGNZ01000001">
    <property type="protein sequence ID" value="TRA96860.1"/>
    <property type="molecule type" value="Genomic_DNA"/>
</dbReference>
<dbReference type="Proteomes" id="UP000319481">
    <property type="component" value="Unassembled WGS sequence"/>
</dbReference>
<gene>
    <name evidence="2" type="ORF">EXN23_01065</name>
</gene>
<dbReference type="RefSeq" id="WP_142911564.1">
    <property type="nucleotide sequence ID" value="NZ_JAPZLP010000001.1"/>
</dbReference>
<accession>A0ABY3BVM6</accession>
<organism evidence="2 3">
    <name type="scientific">Agrobacterium salinitolerans</name>
    <dbReference type="NCBI Taxonomy" id="1183413"/>
    <lineage>
        <taxon>Bacteria</taxon>
        <taxon>Pseudomonadati</taxon>
        <taxon>Pseudomonadota</taxon>
        <taxon>Alphaproteobacteria</taxon>
        <taxon>Hyphomicrobiales</taxon>
        <taxon>Rhizobiaceae</taxon>
        <taxon>Rhizobium/Agrobacterium group</taxon>
        <taxon>Agrobacterium</taxon>
    </lineage>
</organism>
<sequence>MTKPLIQKHRPISQKSRSYSKKIVAWSIFGIFLLALLGRDAEIIYATGTISISLILIYIANGQLDLRALLKTGIIDLRKKGP</sequence>
<keyword evidence="1" id="KW-0472">Membrane</keyword>
<reference evidence="2 3" key="1">
    <citation type="journal article" date="2019" name="Appl. Microbiol. Biotechnol.">
        <title>Differential efficiency of wild type rhizogenic strains for rol gene transformation of plants.</title>
        <authorList>
            <person name="Desmet S."/>
            <person name="De Keyser E."/>
            <person name="Van Vaerenbergh J."/>
            <person name="Baeyen S."/>
            <person name="Van Huylenbroeck J."/>
            <person name="Geelen D."/>
            <person name="Dhooghe E."/>
        </authorList>
    </citation>
    <scope>NUCLEOTIDE SEQUENCE [LARGE SCALE GENOMIC DNA]</scope>
    <source>
        <strain evidence="2 3">GBBC3283</strain>
    </source>
</reference>
<evidence type="ECO:0000313" key="3">
    <source>
        <dbReference type="Proteomes" id="UP000319481"/>
    </source>
</evidence>